<sequence length="475" mass="50996">MTKFLTLEQQSYFMTEPLNTHPNHSKEADDNMVEPAALLEHTPHVPYEVRTEGPLTYFHYYFEEADATLGDRAGIVQKSSAKSLPNRYLVGAGIFTATALTGLAIADINKSQVSAKPNTPQPNVQQNSPKATDSTNRLNLIGTAVQPLQSNQPLWSNQLNSGVSKTPDTRLTPGATATPRGLQAVSSKRLATDQPSSLNTSSLGTRSQSLRLSSLSLPKAMGRVSVAQQPEPVRTFSQVRLPSKPVAPKPLQTVKPLPLTNPPSLPNATLPAANQGTPAPQVAGIASPETLAPQRANESTRAQAPAPTQTALPIQPMTQGNQRLETSLPKPVEKENASNPALSRKNAAEESLKALNTHSALPPSIQDLLQRSHPLPTDNVVTLIPLTQKAAEEVLAMNKSGLVTDNAGKFTILHLNPQDYQQAWLATNTVAQQPALMAAFPTYGFVDYQKRIIAVLDQKQPLQASLPVGMLTPGK</sequence>
<evidence type="ECO:0000256" key="1">
    <source>
        <dbReference type="SAM" id="MobiDB-lite"/>
    </source>
</evidence>
<keyword evidence="3" id="KW-1185">Reference proteome</keyword>
<feature type="region of interest" description="Disordered" evidence="1">
    <location>
        <begin position="114"/>
        <end position="135"/>
    </location>
</feature>
<feature type="compositionally biased region" description="Low complexity" evidence="1">
    <location>
        <begin position="200"/>
        <end position="210"/>
    </location>
</feature>
<evidence type="ECO:0000313" key="2">
    <source>
        <dbReference type="EMBL" id="PSB28574.1"/>
    </source>
</evidence>
<dbReference type="Proteomes" id="UP000239576">
    <property type="component" value="Unassembled WGS sequence"/>
</dbReference>
<name>A0A2T1E7C0_9CYAN</name>
<dbReference type="EMBL" id="PVWK01000078">
    <property type="protein sequence ID" value="PSB28574.1"/>
    <property type="molecule type" value="Genomic_DNA"/>
</dbReference>
<evidence type="ECO:0000313" key="3">
    <source>
        <dbReference type="Proteomes" id="UP000239576"/>
    </source>
</evidence>
<feature type="compositionally biased region" description="Low complexity" evidence="1">
    <location>
        <begin position="300"/>
        <end position="316"/>
    </location>
</feature>
<dbReference type="AlphaFoldDB" id="A0A2T1E7C0"/>
<dbReference type="OrthoDB" id="9911554at2"/>
<reference evidence="3" key="1">
    <citation type="submission" date="2018-02" db="EMBL/GenBank/DDBJ databases">
        <authorList>
            <person name="Moore K."/>
            <person name="Momper L."/>
        </authorList>
    </citation>
    <scope>NUCLEOTIDE SEQUENCE [LARGE SCALE GENOMIC DNA]</scope>
    <source>
        <strain evidence="3">ULC18</strain>
    </source>
</reference>
<protein>
    <submittedName>
        <fullName evidence="2">Uncharacterized protein</fullName>
    </submittedName>
</protein>
<gene>
    <name evidence="2" type="ORF">C7B82_13145</name>
</gene>
<feature type="region of interest" description="Disordered" evidence="1">
    <location>
        <begin position="235"/>
        <end position="351"/>
    </location>
</feature>
<reference evidence="2 3" key="2">
    <citation type="submission" date="2018-03" db="EMBL/GenBank/DDBJ databases">
        <title>The ancient ancestry and fast evolution of plastids.</title>
        <authorList>
            <person name="Moore K.R."/>
            <person name="Magnabosco C."/>
            <person name="Momper L."/>
            <person name="Gold D.A."/>
            <person name="Bosak T."/>
            <person name="Fournier G.P."/>
        </authorList>
    </citation>
    <scope>NUCLEOTIDE SEQUENCE [LARGE SCALE GENOMIC DNA]</scope>
    <source>
        <strain evidence="2 3">ULC18</strain>
    </source>
</reference>
<organism evidence="2 3">
    <name type="scientific">Stenomitos frigidus ULC18</name>
    <dbReference type="NCBI Taxonomy" id="2107698"/>
    <lineage>
        <taxon>Bacteria</taxon>
        <taxon>Bacillati</taxon>
        <taxon>Cyanobacteriota</taxon>
        <taxon>Cyanophyceae</taxon>
        <taxon>Leptolyngbyales</taxon>
        <taxon>Leptolyngbyaceae</taxon>
        <taxon>Stenomitos</taxon>
    </lineage>
</organism>
<dbReference type="RefSeq" id="WP_106256745.1">
    <property type="nucleotide sequence ID" value="NZ_CAWNSW010000065.1"/>
</dbReference>
<comment type="caution">
    <text evidence="2">The sequence shown here is derived from an EMBL/GenBank/DDBJ whole genome shotgun (WGS) entry which is preliminary data.</text>
</comment>
<feature type="region of interest" description="Disordered" evidence="1">
    <location>
        <begin position="151"/>
        <end position="210"/>
    </location>
</feature>
<proteinExistence type="predicted"/>
<accession>A0A2T1E7C0</accession>
<feature type="compositionally biased region" description="Polar residues" evidence="1">
    <location>
        <begin position="151"/>
        <end position="166"/>
    </location>
</feature>